<name>A0A8J7GCR1_9ACTN</name>
<dbReference type="AlphaFoldDB" id="A0A8J7GCR1"/>
<evidence type="ECO:0000256" key="2">
    <source>
        <dbReference type="ARBA" id="ARBA00022630"/>
    </source>
</evidence>
<evidence type="ECO:0000313" key="6">
    <source>
        <dbReference type="Proteomes" id="UP000622552"/>
    </source>
</evidence>
<dbReference type="Gene3D" id="3.30.70.2450">
    <property type="match status" value="1"/>
</dbReference>
<gene>
    <name evidence="5" type="ORF">IW245_001829</name>
</gene>
<dbReference type="InterPro" id="IPR050641">
    <property type="entry name" value="RIFMO-like"/>
</dbReference>
<dbReference type="Gene3D" id="3.50.50.60">
    <property type="entry name" value="FAD/NAD(P)-binding domain"/>
    <property type="match status" value="1"/>
</dbReference>
<comment type="caution">
    <text evidence="5">The sequence shown here is derived from an EMBL/GenBank/DDBJ whole genome shotgun (WGS) entry which is preliminary data.</text>
</comment>
<dbReference type="GO" id="GO:0071949">
    <property type="term" value="F:FAD binding"/>
    <property type="evidence" value="ECO:0007669"/>
    <property type="project" value="InterPro"/>
</dbReference>
<dbReference type="NCBIfam" id="NF033145">
    <property type="entry name" value="rif_monoox"/>
    <property type="match status" value="1"/>
</dbReference>
<feature type="domain" description="FAD-binding" evidence="4">
    <location>
        <begin position="2"/>
        <end position="335"/>
    </location>
</feature>
<dbReference type="PRINTS" id="PR00420">
    <property type="entry name" value="RNGMNOXGNASE"/>
</dbReference>
<reference evidence="5" key="1">
    <citation type="submission" date="2020-11" db="EMBL/GenBank/DDBJ databases">
        <title>Sequencing the genomes of 1000 actinobacteria strains.</title>
        <authorList>
            <person name="Klenk H.-P."/>
        </authorList>
    </citation>
    <scope>NUCLEOTIDE SEQUENCE</scope>
    <source>
        <strain evidence="5">DSM 45356</strain>
    </source>
</reference>
<keyword evidence="6" id="KW-1185">Reference proteome</keyword>
<evidence type="ECO:0000259" key="4">
    <source>
        <dbReference type="Pfam" id="PF01494"/>
    </source>
</evidence>
<dbReference type="Gene3D" id="3.40.30.120">
    <property type="match status" value="1"/>
</dbReference>
<comment type="cofactor">
    <cofactor evidence="1">
        <name>FAD</name>
        <dbReference type="ChEBI" id="CHEBI:57692"/>
    </cofactor>
</comment>
<dbReference type="InterPro" id="IPR002938">
    <property type="entry name" value="FAD-bd"/>
</dbReference>
<dbReference type="Pfam" id="PF21274">
    <property type="entry name" value="Rng_hyd_C"/>
    <property type="match status" value="1"/>
</dbReference>
<dbReference type="EMBL" id="JADOUF010000001">
    <property type="protein sequence ID" value="MBG6135635.1"/>
    <property type="molecule type" value="Genomic_DNA"/>
</dbReference>
<proteinExistence type="predicted"/>
<dbReference type="PANTHER" id="PTHR43004:SF19">
    <property type="entry name" value="BINDING MONOOXYGENASE, PUTATIVE (JCVI)-RELATED"/>
    <property type="match status" value="1"/>
</dbReference>
<dbReference type="GO" id="GO:0016709">
    <property type="term" value="F:oxidoreductase activity, acting on paired donors, with incorporation or reduction of molecular oxygen, NAD(P)H as one donor, and incorporation of one atom of oxygen"/>
    <property type="evidence" value="ECO:0007669"/>
    <property type="project" value="UniProtKB-ARBA"/>
</dbReference>
<accession>A0A8J7GCR1</accession>
<sequence>MMDVIVAGGGPTGMMLAGELRLHGVRVLVLERDAEPTGQVRSLGLHVRSIEVLAQRGLLERFLATGRRYQLGGYFAAIDKPWPERMDTAHGYILGIPQPATERLLAEHAAELGAEVRRGCEVVGLSQDDDGVTVELADGTQMRSRYLVGCDGGRSTVRKLLGVDFPGEPARTETLLGEMEVTTPPEEIAAVVAEIRKTQKWFGLGPSGEGLYRVVVPAAGVAEDRSVPPTLAEFQERLRVFAGTDFGVHSPRWLSRFGDATRLAERYRVGRVLLAGDAAHVHPPLGGQGLNLGIQDAFNLGWKLAAEVAGWAPESLLDSYHLERHRVAADVLDNTRAQAELMSTTPGAQAVRRLLTELMDFEEVNRYLIEKITAIGVRYDLGEGPAPLGRRLRDIPLKRGSLYELTHAGRGLLLDQTGRLSVAGWADRVDHVVDASEELDVPAALLRPDGHVAWVGEDQRDLLDHLPRWFGAPVN</sequence>
<evidence type="ECO:0000313" key="5">
    <source>
        <dbReference type="EMBL" id="MBG6135635.1"/>
    </source>
</evidence>
<organism evidence="5 6">
    <name type="scientific">Longispora fulva</name>
    <dbReference type="NCBI Taxonomy" id="619741"/>
    <lineage>
        <taxon>Bacteria</taxon>
        <taxon>Bacillati</taxon>
        <taxon>Actinomycetota</taxon>
        <taxon>Actinomycetes</taxon>
        <taxon>Micromonosporales</taxon>
        <taxon>Micromonosporaceae</taxon>
        <taxon>Longispora</taxon>
    </lineage>
</organism>
<dbReference type="InterPro" id="IPR036188">
    <property type="entry name" value="FAD/NAD-bd_sf"/>
</dbReference>
<evidence type="ECO:0000256" key="3">
    <source>
        <dbReference type="ARBA" id="ARBA00022827"/>
    </source>
</evidence>
<dbReference type="RefSeq" id="WP_197002718.1">
    <property type="nucleotide sequence ID" value="NZ_BONS01000002.1"/>
</dbReference>
<evidence type="ECO:0000256" key="1">
    <source>
        <dbReference type="ARBA" id="ARBA00001974"/>
    </source>
</evidence>
<keyword evidence="3" id="KW-0274">FAD</keyword>
<keyword evidence="2" id="KW-0285">Flavoprotein</keyword>
<dbReference type="SUPFAM" id="SSF51905">
    <property type="entry name" value="FAD/NAD(P)-binding domain"/>
    <property type="match status" value="1"/>
</dbReference>
<dbReference type="PANTHER" id="PTHR43004">
    <property type="entry name" value="TRK SYSTEM POTASSIUM UPTAKE PROTEIN"/>
    <property type="match status" value="1"/>
</dbReference>
<dbReference type="Pfam" id="PF01494">
    <property type="entry name" value="FAD_binding_3"/>
    <property type="match status" value="1"/>
</dbReference>
<dbReference type="Proteomes" id="UP000622552">
    <property type="component" value="Unassembled WGS sequence"/>
</dbReference>
<protein>
    <submittedName>
        <fullName evidence="5">2-polyprenyl-6-methoxyphenol hydroxylase-like FAD-dependent oxidoreductase</fullName>
    </submittedName>
</protein>